<evidence type="ECO:0000313" key="2">
    <source>
        <dbReference type="Proteomes" id="UP001152531"/>
    </source>
</evidence>
<proteinExistence type="predicted"/>
<sequence>MPPRSRTRNASPVPAQNDTDSPPRRSRAARRTDLSGLDIDPEADDDVEYEGEGEVEEGDDLEETPKKRKIGVIEDEEDEEEPEVTGQPGDEGEGPEEEEEEEEIQTAGGETIKVKKEGPKKRGRKKTKLTMTEDGGYYDEDGNLLKIENDEVVVDDEDPKASEKIDEFGNLKGDRKFRNKIFTVLGQGDRKYMVSTEPARLVGFRDSYLLFKTHQNLFKKVCTNEEKMDLIDRHIIPTSYKGRSVNLVTARSIYREFGAKILINGKKVIDDFWEQKARDNGDVEGEYADPNELYSYNITRNGNGDLPANANSQPTAISGAALFSYETDPTWQYQIALQTREFNNKLFQDRGITFGGVKDVYTGLNFLPLGTQPTKRKVYKIEGRDEDNKSIHLDTRFQNGDIRKKYTGLSTLSKDFVNNIQDEEIKKEVMDQINYEETL</sequence>
<dbReference type="Proteomes" id="UP001152531">
    <property type="component" value="Unassembled WGS sequence"/>
</dbReference>
<reference evidence="1" key="1">
    <citation type="submission" date="2022-06" db="EMBL/GenBank/DDBJ databases">
        <authorList>
            <person name="Legras J.-L."/>
            <person name="Devillers H."/>
            <person name="Grondin C."/>
        </authorList>
    </citation>
    <scope>NUCLEOTIDE SEQUENCE</scope>
    <source>
        <strain evidence="1">CLIB 1444</strain>
    </source>
</reference>
<comment type="caution">
    <text evidence="1">The sequence shown here is derived from an EMBL/GenBank/DDBJ whole genome shotgun (WGS) entry which is preliminary data.</text>
</comment>
<protein>
    <submittedName>
        <fullName evidence="1">Chromatin structure-remodeling complex subunit RSC7</fullName>
    </submittedName>
</protein>
<organism evidence="1 2">
    <name type="scientific">[Candida] jaroonii</name>
    <dbReference type="NCBI Taxonomy" id="467808"/>
    <lineage>
        <taxon>Eukaryota</taxon>
        <taxon>Fungi</taxon>
        <taxon>Dikarya</taxon>
        <taxon>Ascomycota</taxon>
        <taxon>Saccharomycotina</taxon>
        <taxon>Pichiomycetes</taxon>
        <taxon>Debaryomycetaceae</taxon>
        <taxon>Yamadazyma</taxon>
    </lineage>
</organism>
<dbReference type="EMBL" id="CALSDN010000013">
    <property type="protein sequence ID" value="CAH6723203.1"/>
    <property type="molecule type" value="Genomic_DNA"/>
</dbReference>
<accession>A0ACA9YES2</accession>
<name>A0ACA9YES2_9ASCO</name>
<evidence type="ECO:0000313" key="1">
    <source>
        <dbReference type="EMBL" id="CAH6723203.1"/>
    </source>
</evidence>
<gene>
    <name evidence="1" type="ORF">CLIB1444_13S02630</name>
</gene>
<keyword evidence="2" id="KW-1185">Reference proteome</keyword>